<dbReference type="Pfam" id="PF11064">
    <property type="entry name" value="DUF2865"/>
    <property type="match status" value="1"/>
</dbReference>
<evidence type="ECO:0000313" key="2">
    <source>
        <dbReference type="EMBL" id="SFK46140.1"/>
    </source>
</evidence>
<dbReference type="RefSeq" id="WP_175492570.1">
    <property type="nucleotide sequence ID" value="NZ_FOSN01000008.1"/>
</dbReference>
<feature type="region of interest" description="Disordered" evidence="1">
    <location>
        <begin position="167"/>
        <end position="196"/>
    </location>
</feature>
<feature type="compositionally biased region" description="Basic and acidic residues" evidence="1">
    <location>
        <begin position="372"/>
        <end position="385"/>
    </location>
</feature>
<name>A0A1I3ZQI3_9HYPH</name>
<dbReference type="InterPro" id="IPR021293">
    <property type="entry name" value="DUF2865"/>
</dbReference>
<evidence type="ECO:0000313" key="3">
    <source>
        <dbReference type="Proteomes" id="UP000198755"/>
    </source>
</evidence>
<gene>
    <name evidence="2" type="ORF">SAMN05444581_108105</name>
</gene>
<protein>
    <recommendedName>
        <fullName evidence="4">DUF2865 domain-containing protein</fullName>
    </recommendedName>
</protein>
<evidence type="ECO:0008006" key="4">
    <source>
        <dbReference type="Google" id="ProtNLM"/>
    </source>
</evidence>
<sequence>MRSRTGFRGDLFRSLTLSGAAFLAGVAVFALGGPKMAALAQAEDCAGLQSQIAALDRGAQPNRYAAEIQRRRPEFDRAVAYARSLGCDRPQIPFFETPVSPRCPGLNAQIQQMQSDLGRFQAAAQSEHSAARAGLIARFNAYCRAPVQAAPRPRNFFEQLFGGGFNQTPQSQLPVPGPDSGLEADQQDEGRPRGGSQAVCVRTCDGGFFPLTISARSADEDQLKELCQALCPNTPVSVYTKSPNAAIETAASLGEGAAYSDLPNALKFRTSFDAACTCKPPDQSWAQALAGAERLLGRERKGDILVNEQKANELSAPRPSSSGPSAPAASGRGVKPQTRNVPQAKPGSTSETASAPGLNETPEGGGDSADTEGVRRDVRKVGPPL</sequence>
<keyword evidence="3" id="KW-1185">Reference proteome</keyword>
<reference evidence="2 3" key="1">
    <citation type="submission" date="2016-10" db="EMBL/GenBank/DDBJ databases">
        <authorList>
            <person name="de Groot N.N."/>
        </authorList>
    </citation>
    <scope>NUCLEOTIDE SEQUENCE [LARGE SCALE GENOMIC DNA]</scope>
    <source>
        <strain evidence="2 3">NE2</strain>
    </source>
</reference>
<proteinExistence type="predicted"/>
<feature type="compositionally biased region" description="Polar residues" evidence="1">
    <location>
        <begin position="337"/>
        <end position="353"/>
    </location>
</feature>
<feature type="compositionally biased region" description="Low complexity" evidence="1">
    <location>
        <begin position="315"/>
        <end position="333"/>
    </location>
</feature>
<dbReference type="AlphaFoldDB" id="A0A1I3ZQI3"/>
<dbReference type="STRING" id="1612308.SAMN05444581_108105"/>
<accession>A0A1I3ZQI3</accession>
<feature type="region of interest" description="Disordered" evidence="1">
    <location>
        <begin position="310"/>
        <end position="385"/>
    </location>
</feature>
<dbReference type="Proteomes" id="UP000198755">
    <property type="component" value="Unassembled WGS sequence"/>
</dbReference>
<organism evidence="2 3">
    <name type="scientific">Methylocapsa palsarum</name>
    <dbReference type="NCBI Taxonomy" id="1612308"/>
    <lineage>
        <taxon>Bacteria</taxon>
        <taxon>Pseudomonadati</taxon>
        <taxon>Pseudomonadota</taxon>
        <taxon>Alphaproteobacteria</taxon>
        <taxon>Hyphomicrobiales</taxon>
        <taxon>Beijerinckiaceae</taxon>
        <taxon>Methylocapsa</taxon>
    </lineage>
</organism>
<evidence type="ECO:0000256" key="1">
    <source>
        <dbReference type="SAM" id="MobiDB-lite"/>
    </source>
</evidence>
<dbReference type="EMBL" id="FOSN01000008">
    <property type="protein sequence ID" value="SFK46140.1"/>
    <property type="molecule type" value="Genomic_DNA"/>
</dbReference>